<organism evidence="1 2">
    <name type="scientific">Candidatus Borkfalkia avicola</name>
    <dbReference type="NCBI Taxonomy" id="2838503"/>
    <lineage>
        <taxon>Bacteria</taxon>
        <taxon>Bacillati</taxon>
        <taxon>Bacillota</taxon>
        <taxon>Clostridia</taxon>
        <taxon>Christensenellales</taxon>
        <taxon>Christensenellaceae</taxon>
        <taxon>Candidatus Borkfalkia</taxon>
    </lineage>
</organism>
<feature type="non-terminal residue" evidence="1">
    <location>
        <position position="1"/>
    </location>
</feature>
<reference evidence="1" key="1">
    <citation type="journal article" date="2021" name="PeerJ">
        <title>Extensive microbial diversity within the chicken gut microbiome revealed by metagenomics and culture.</title>
        <authorList>
            <person name="Gilroy R."/>
            <person name="Ravi A."/>
            <person name="Getino M."/>
            <person name="Pursley I."/>
            <person name="Horton D.L."/>
            <person name="Alikhan N.F."/>
            <person name="Baker D."/>
            <person name="Gharbi K."/>
            <person name="Hall N."/>
            <person name="Watson M."/>
            <person name="Adriaenssens E.M."/>
            <person name="Foster-Nyarko E."/>
            <person name="Jarju S."/>
            <person name="Secka A."/>
            <person name="Antonio M."/>
            <person name="Oren A."/>
            <person name="Chaudhuri R.R."/>
            <person name="La Ragione R."/>
            <person name="Hildebrand F."/>
            <person name="Pallen M.J."/>
        </authorList>
    </citation>
    <scope>NUCLEOTIDE SEQUENCE</scope>
    <source>
        <strain evidence="1">CHK192-19661</strain>
    </source>
</reference>
<sequence>RSAIIIFYGGEIMKRKFLAVVFVILAAVLLVGVFAGCSSGGARTNAGVTLNKKYIDEECLTAKENEQTYYVFTSAEEGYYHYYYFSGGTFSYCSAYTVYFRYQIVGGMLFCFYDSVEYDPAHDSDNVKTYWASEFTVCCGDFLVKNIEIGGGASAHYYFSEDYLGEIPNFGK</sequence>
<reference evidence="1" key="2">
    <citation type="submission" date="2021-04" db="EMBL/GenBank/DDBJ databases">
        <authorList>
            <person name="Gilroy R."/>
        </authorList>
    </citation>
    <scope>NUCLEOTIDE SEQUENCE</scope>
    <source>
        <strain evidence="1">CHK192-19661</strain>
    </source>
</reference>
<dbReference type="Proteomes" id="UP000824025">
    <property type="component" value="Unassembled WGS sequence"/>
</dbReference>
<dbReference type="EMBL" id="DXCF01000003">
    <property type="protein sequence ID" value="HIZ08922.1"/>
    <property type="molecule type" value="Genomic_DNA"/>
</dbReference>
<evidence type="ECO:0000313" key="2">
    <source>
        <dbReference type="Proteomes" id="UP000824025"/>
    </source>
</evidence>
<gene>
    <name evidence="1" type="ORF">H9726_00405</name>
</gene>
<evidence type="ECO:0000313" key="1">
    <source>
        <dbReference type="EMBL" id="HIZ08922.1"/>
    </source>
</evidence>
<name>A0A9D2IH67_9FIRM</name>
<accession>A0A9D2IH67</accession>
<proteinExistence type="predicted"/>
<protein>
    <submittedName>
        <fullName evidence="1">Uncharacterized protein</fullName>
    </submittedName>
</protein>
<dbReference type="AlphaFoldDB" id="A0A9D2IH67"/>
<comment type="caution">
    <text evidence="1">The sequence shown here is derived from an EMBL/GenBank/DDBJ whole genome shotgun (WGS) entry which is preliminary data.</text>
</comment>